<accession>A0A1M7CU40</accession>
<gene>
    <name evidence="1" type="ORF">SAMN04488494_0520</name>
</gene>
<dbReference type="EMBL" id="FRCJ01000001">
    <property type="protein sequence ID" value="SHL70369.1"/>
    <property type="molecule type" value="Genomic_DNA"/>
</dbReference>
<organism evidence="1 2">
    <name type="scientific">Xylanibacter ruminicola</name>
    <name type="common">Prevotella ruminicola</name>
    <dbReference type="NCBI Taxonomy" id="839"/>
    <lineage>
        <taxon>Bacteria</taxon>
        <taxon>Pseudomonadati</taxon>
        <taxon>Bacteroidota</taxon>
        <taxon>Bacteroidia</taxon>
        <taxon>Bacteroidales</taxon>
        <taxon>Prevotellaceae</taxon>
        <taxon>Xylanibacter</taxon>
    </lineage>
</organism>
<evidence type="ECO:0000313" key="1">
    <source>
        <dbReference type="EMBL" id="SHL70369.1"/>
    </source>
</evidence>
<dbReference type="RefSeq" id="WP_073042526.1">
    <property type="nucleotide sequence ID" value="NZ_FRCJ01000001.1"/>
</dbReference>
<protein>
    <submittedName>
        <fullName evidence="1">Uncharacterized protein</fullName>
    </submittedName>
</protein>
<dbReference type="OrthoDB" id="1072795at2"/>
<reference evidence="1 2" key="1">
    <citation type="submission" date="2016-11" db="EMBL/GenBank/DDBJ databases">
        <authorList>
            <person name="Jaros S."/>
            <person name="Januszkiewicz K."/>
            <person name="Wedrychowicz H."/>
        </authorList>
    </citation>
    <scope>NUCLEOTIDE SEQUENCE [LARGE SCALE GENOMIC DNA]</scope>
    <source>
        <strain evidence="1 2">BPI-34</strain>
    </source>
</reference>
<sequence length="84" mass="9587">MTRIFKYRSIKKSVNLLDIEDLIEQFNSQVGKRCWTSARAVHDISIIESLIGKGIDVSTIYDGHSISFSRAIALNESRNKIIFK</sequence>
<name>A0A1M7CU40_XYLRU</name>
<dbReference type="Proteomes" id="UP000184280">
    <property type="component" value="Unassembled WGS sequence"/>
</dbReference>
<proteinExistence type="predicted"/>
<evidence type="ECO:0000313" key="2">
    <source>
        <dbReference type="Proteomes" id="UP000184280"/>
    </source>
</evidence>
<dbReference type="AlphaFoldDB" id="A0A1M7CU40"/>